<name>A0A4R6Y5E2_9HYPH</name>
<dbReference type="AlphaFoldDB" id="A0A4R6Y5E2"/>
<dbReference type="NCBIfam" id="TIGR02385">
    <property type="entry name" value="RelE_StbE"/>
    <property type="match status" value="1"/>
</dbReference>
<keyword evidence="2" id="KW-1277">Toxin-antitoxin system</keyword>
<comment type="similarity">
    <text evidence="1">Belongs to the RelE toxin family.</text>
</comment>
<dbReference type="Gene3D" id="3.30.2310.20">
    <property type="entry name" value="RelE-like"/>
    <property type="match status" value="1"/>
</dbReference>
<proteinExistence type="inferred from homology"/>
<gene>
    <name evidence="3" type="ORF">DES43_14518</name>
</gene>
<evidence type="ECO:0000256" key="1">
    <source>
        <dbReference type="ARBA" id="ARBA00006226"/>
    </source>
</evidence>
<dbReference type="OrthoDB" id="595470at2"/>
<protein>
    <submittedName>
        <fullName evidence="3">Toxin ParE1/3/4</fullName>
    </submittedName>
</protein>
<dbReference type="InterPro" id="IPR051803">
    <property type="entry name" value="TA_system_RelE-like_toxin"/>
</dbReference>
<dbReference type="InterPro" id="IPR007712">
    <property type="entry name" value="RelE/ParE_toxin"/>
</dbReference>
<dbReference type="Proteomes" id="UP000294958">
    <property type="component" value="Unassembled WGS sequence"/>
</dbReference>
<comment type="caution">
    <text evidence="3">The sequence shown here is derived from an EMBL/GenBank/DDBJ whole genome shotgun (WGS) entry which is preliminary data.</text>
</comment>
<keyword evidence="4" id="KW-1185">Reference proteome</keyword>
<dbReference type="PANTHER" id="PTHR33755">
    <property type="entry name" value="TOXIN PARE1-RELATED"/>
    <property type="match status" value="1"/>
</dbReference>
<evidence type="ECO:0000256" key="2">
    <source>
        <dbReference type="ARBA" id="ARBA00022649"/>
    </source>
</evidence>
<accession>A0A4R6Y5E2</accession>
<dbReference type="Pfam" id="PF05016">
    <property type="entry name" value="ParE_toxin"/>
    <property type="match status" value="1"/>
</dbReference>
<evidence type="ECO:0000313" key="4">
    <source>
        <dbReference type="Proteomes" id="UP000294958"/>
    </source>
</evidence>
<dbReference type="PANTHER" id="PTHR33755:SF6">
    <property type="entry name" value="PLASMID STABILIZATION SYSTEM PROTEIN"/>
    <property type="match status" value="1"/>
</dbReference>
<sequence length="93" mass="10848">MNIVWLPRAQANRTHAIDYIAKENPRAALDQLGEIEQQSDMLADHPEIGRVGRRRGTRELVINRTPFILVYRVRSRAKRVEILRLLHGAQKWP</sequence>
<dbReference type="InterPro" id="IPR035093">
    <property type="entry name" value="RelE/ParE_toxin_dom_sf"/>
</dbReference>
<reference evidence="3 4" key="1">
    <citation type="submission" date="2019-03" db="EMBL/GenBank/DDBJ databases">
        <title>Genomic Encyclopedia of Type Strains, Phase IV (KMG-IV): sequencing the most valuable type-strain genomes for metagenomic binning, comparative biology and taxonomic classification.</title>
        <authorList>
            <person name="Goeker M."/>
        </authorList>
    </citation>
    <scope>NUCLEOTIDE SEQUENCE [LARGE SCALE GENOMIC DNA]</scope>
    <source>
        <strain evidence="3 4">DSM 11603</strain>
    </source>
</reference>
<evidence type="ECO:0000313" key="3">
    <source>
        <dbReference type="EMBL" id="TDR30380.1"/>
    </source>
</evidence>
<organism evidence="3 4">
    <name type="scientific">Aquamicrobium defluvii</name>
    <dbReference type="NCBI Taxonomy" id="69279"/>
    <lineage>
        <taxon>Bacteria</taxon>
        <taxon>Pseudomonadati</taxon>
        <taxon>Pseudomonadota</taxon>
        <taxon>Alphaproteobacteria</taxon>
        <taxon>Hyphomicrobiales</taxon>
        <taxon>Phyllobacteriaceae</taxon>
        <taxon>Aquamicrobium</taxon>
    </lineage>
</organism>
<dbReference type="RefSeq" id="WP_123195990.1">
    <property type="nucleotide sequence ID" value="NZ_SNZF01000045.1"/>
</dbReference>
<dbReference type="EMBL" id="SNZF01000045">
    <property type="protein sequence ID" value="TDR30380.1"/>
    <property type="molecule type" value="Genomic_DNA"/>
</dbReference>